<sequence length="565" mass="62294">MGDPLGRWSSPSSRSDHDDRSSFRPPHTFARPSGKSIYQQRKDYGQTLLRAQQEFQHHVEHLLSLRLERDLRSPEDCLGRLKALEAQGRIWGQDVTLQVKDQELVLSDVESKEELESFPLGSVQGCTAGLENTVLAVSVQEWSPPGTTVLLFQCERPGAEVLRTSLEKVLRQRREEQRGHHGYRCPGPPPGAPGQPPSPAHGRGGPRCSPTGPPPRPQEVLNHVLRDLELFVAQLKVSPGSLSHKKKKKKEKNPALPPKEDFEHFFQKVKYALNLLGRTHRHVQDPDPAELLRLIFSALTFVLSRCPSPGLAPAVETPLLLPEALELLEQSLGDDDYGTWKSLGTAWNRARAEYPNGAQVPGYVPVFSDGWLPPPREQERPGGLQDPPPPASGASARPGPSPLSAPPAQDPPPSPPGPAQGLFRALYDFQARNSQELSVRKGDTLQVLSQQKKWWLVQDERGDRGHVPGNILEPLPEPGRGGGPSAGQDSPPPLRPDSTPAEVTAWLADKGFSRITVRSLGVLRGQELLQMRPEELRAVCPEEWRRVLFKLSAARTSLEVGDPLP</sequence>
<dbReference type="InParanoid" id="A0A7R5K6S1"/>
<dbReference type="GO" id="GO:0031982">
    <property type="term" value="C:vesicle"/>
    <property type="evidence" value="ECO:0007669"/>
    <property type="project" value="TreeGrafter"/>
</dbReference>
<evidence type="ECO:0000259" key="5">
    <source>
        <dbReference type="PROSITE" id="PS50002"/>
    </source>
</evidence>
<proteinExistence type="inferred from homology"/>
<dbReference type="AlphaFoldDB" id="A0A7R5K6S1"/>
<organism evidence="6 7">
    <name type="scientific">Pipra filicauda</name>
    <name type="common">Wire-tailed manakin</name>
    <dbReference type="NCBI Taxonomy" id="649802"/>
    <lineage>
        <taxon>Eukaryota</taxon>
        <taxon>Metazoa</taxon>
        <taxon>Chordata</taxon>
        <taxon>Craniata</taxon>
        <taxon>Vertebrata</taxon>
        <taxon>Euteleostomi</taxon>
        <taxon>Archelosauria</taxon>
        <taxon>Archosauria</taxon>
        <taxon>Dinosauria</taxon>
        <taxon>Saurischia</taxon>
        <taxon>Theropoda</taxon>
        <taxon>Coelurosauria</taxon>
        <taxon>Aves</taxon>
        <taxon>Neognathae</taxon>
        <taxon>Neoaves</taxon>
        <taxon>Telluraves</taxon>
        <taxon>Australaves</taxon>
        <taxon>Passeriformes</taxon>
        <taxon>Pipridae</taxon>
        <taxon>Pipra</taxon>
    </lineage>
</organism>
<dbReference type="GeneID" id="114003552"/>
<dbReference type="SMART" id="SM00326">
    <property type="entry name" value="SH3"/>
    <property type="match status" value="1"/>
</dbReference>
<dbReference type="InterPro" id="IPR055093">
    <property type="entry name" value="EPS8_2nd"/>
</dbReference>
<dbReference type="Pfam" id="PF08416">
    <property type="entry name" value="PTB"/>
    <property type="match status" value="1"/>
</dbReference>
<dbReference type="InterPro" id="IPR013625">
    <property type="entry name" value="PTB"/>
</dbReference>
<accession>A0A7R5K6S1</accession>
<dbReference type="GO" id="GO:1900029">
    <property type="term" value="P:positive regulation of ruffle assembly"/>
    <property type="evidence" value="ECO:0007669"/>
    <property type="project" value="TreeGrafter"/>
</dbReference>
<reference evidence="7" key="1">
    <citation type="submission" date="2025-08" db="UniProtKB">
        <authorList>
            <consortium name="RefSeq"/>
        </authorList>
    </citation>
    <scope>IDENTIFICATION</scope>
    <source>
        <tissue evidence="7">Muscle</tissue>
    </source>
</reference>
<keyword evidence="6" id="KW-1185">Reference proteome</keyword>
<feature type="region of interest" description="Disordered" evidence="4">
    <location>
        <begin position="1"/>
        <end position="33"/>
    </location>
</feature>
<dbReference type="RefSeq" id="XP_039235630.1">
    <property type="nucleotide sequence ID" value="XM_039379696.1"/>
</dbReference>
<evidence type="ECO:0000256" key="3">
    <source>
        <dbReference type="PROSITE-ProRule" id="PRU00192"/>
    </source>
</evidence>
<feature type="region of interest" description="Disordered" evidence="4">
    <location>
        <begin position="365"/>
        <end position="421"/>
    </location>
</feature>
<dbReference type="InterPro" id="IPR013761">
    <property type="entry name" value="SAM/pointed_sf"/>
</dbReference>
<dbReference type="GO" id="GO:0007266">
    <property type="term" value="P:Rho protein signal transduction"/>
    <property type="evidence" value="ECO:0007669"/>
    <property type="project" value="TreeGrafter"/>
</dbReference>
<dbReference type="PANTHER" id="PTHR12287">
    <property type="entry name" value="EPIDERMAL GROWTH FACTOR RECEPTOR KINASE SUBSTRATE EPS8-RELATED PROTEIN"/>
    <property type="match status" value="1"/>
</dbReference>
<dbReference type="PROSITE" id="PS50002">
    <property type="entry name" value="SH3"/>
    <property type="match status" value="1"/>
</dbReference>
<keyword evidence="2 3" id="KW-0728">SH3 domain</keyword>
<dbReference type="GO" id="GO:0035023">
    <property type="term" value="P:regulation of Rho protein signal transduction"/>
    <property type="evidence" value="ECO:0007669"/>
    <property type="project" value="TreeGrafter"/>
</dbReference>
<evidence type="ECO:0000256" key="2">
    <source>
        <dbReference type="ARBA" id="ARBA00022443"/>
    </source>
</evidence>
<evidence type="ECO:0000313" key="6">
    <source>
        <dbReference type="Proteomes" id="UP000504627"/>
    </source>
</evidence>
<dbReference type="SUPFAM" id="SSF50044">
    <property type="entry name" value="SH3-domain"/>
    <property type="match status" value="1"/>
</dbReference>
<comment type="similarity">
    <text evidence="1">Belongs to the EPS8 family.</text>
</comment>
<dbReference type="Gene3D" id="1.10.150.50">
    <property type="entry name" value="Transcription Factor, Ets-1"/>
    <property type="match status" value="1"/>
</dbReference>
<dbReference type="InterPro" id="IPR039801">
    <property type="entry name" value="EPS8-like"/>
</dbReference>
<dbReference type="InterPro" id="IPR036028">
    <property type="entry name" value="SH3-like_dom_sf"/>
</dbReference>
<evidence type="ECO:0000256" key="1">
    <source>
        <dbReference type="ARBA" id="ARBA00006197"/>
    </source>
</evidence>
<dbReference type="InterPro" id="IPR033928">
    <property type="entry name" value="EPS8_PTB"/>
</dbReference>
<dbReference type="InterPro" id="IPR011993">
    <property type="entry name" value="PH-like_dom_sf"/>
</dbReference>
<feature type="compositionally biased region" description="Pro residues" evidence="4">
    <location>
        <begin position="186"/>
        <end position="199"/>
    </location>
</feature>
<feature type="compositionally biased region" description="Pro residues" evidence="4">
    <location>
        <begin position="399"/>
        <end position="418"/>
    </location>
</feature>
<dbReference type="Pfam" id="PF22975">
    <property type="entry name" value="EPS8_2nd"/>
    <property type="match status" value="1"/>
</dbReference>
<protein>
    <submittedName>
        <fullName evidence="7">Epidermal growth factor receptor kinase substrate 8-like protein 3</fullName>
    </submittedName>
</protein>
<evidence type="ECO:0000313" key="7">
    <source>
        <dbReference type="RefSeq" id="XP_039235630.1"/>
    </source>
</evidence>
<dbReference type="SUPFAM" id="SSF50729">
    <property type="entry name" value="PH domain-like"/>
    <property type="match status" value="1"/>
</dbReference>
<dbReference type="GO" id="GO:0003779">
    <property type="term" value="F:actin binding"/>
    <property type="evidence" value="ECO:0007669"/>
    <property type="project" value="TreeGrafter"/>
</dbReference>
<feature type="domain" description="SH3" evidence="5">
    <location>
        <begin position="418"/>
        <end position="477"/>
    </location>
</feature>
<dbReference type="Gene3D" id="2.30.30.40">
    <property type="entry name" value="SH3 Domains"/>
    <property type="match status" value="1"/>
</dbReference>
<name>A0A7R5K6S1_9PASS</name>
<dbReference type="PANTHER" id="PTHR12287:SF22">
    <property type="entry name" value="EPIDERMAL GROWTH FACTOR RECEPTOR KINASE SUBSTRATE 8-LIKE PROTEIN 3"/>
    <property type="match status" value="1"/>
</dbReference>
<dbReference type="InterPro" id="IPR001452">
    <property type="entry name" value="SH3_domain"/>
</dbReference>
<feature type="region of interest" description="Disordered" evidence="4">
    <location>
        <begin position="459"/>
        <end position="501"/>
    </location>
</feature>
<feature type="region of interest" description="Disordered" evidence="4">
    <location>
        <begin position="172"/>
        <end position="219"/>
    </location>
</feature>
<evidence type="ECO:0000256" key="4">
    <source>
        <dbReference type="SAM" id="MobiDB-lite"/>
    </source>
</evidence>
<gene>
    <name evidence="7" type="primary">EPS8L3</name>
</gene>
<dbReference type="CDD" id="cd01210">
    <property type="entry name" value="PTB_EPS8"/>
    <property type="match status" value="1"/>
</dbReference>
<dbReference type="Pfam" id="PF18016">
    <property type="entry name" value="SAM_3"/>
    <property type="match status" value="1"/>
</dbReference>
<dbReference type="Proteomes" id="UP000504627">
    <property type="component" value="Unplaced"/>
</dbReference>
<dbReference type="InterPro" id="IPR041418">
    <property type="entry name" value="SAM_3"/>
</dbReference>
<dbReference type="Pfam" id="PF00018">
    <property type="entry name" value="SH3_1"/>
    <property type="match status" value="1"/>
</dbReference>
<dbReference type="Gene3D" id="2.30.29.30">
    <property type="entry name" value="Pleckstrin-homology domain (PH domain)/Phosphotyrosine-binding domain (PTB)"/>
    <property type="match status" value="1"/>
</dbReference>
<dbReference type="PRINTS" id="PR00452">
    <property type="entry name" value="SH3DOMAIN"/>
</dbReference>
<dbReference type="GO" id="GO:0032587">
    <property type="term" value="C:ruffle membrane"/>
    <property type="evidence" value="ECO:0007669"/>
    <property type="project" value="TreeGrafter"/>
</dbReference>
<dbReference type="CTD" id="79574"/>